<dbReference type="GO" id="GO:0034625">
    <property type="term" value="P:fatty acid elongation, monounsaturated fatty acid"/>
    <property type="evidence" value="ECO:0007669"/>
    <property type="project" value="TreeGrafter"/>
</dbReference>
<evidence type="ECO:0000313" key="12">
    <source>
        <dbReference type="RefSeq" id="XP_023937836.2"/>
    </source>
</evidence>
<dbReference type="Pfam" id="PF01151">
    <property type="entry name" value="ELO"/>
    <property type="match status" value="1"/>
</dbReference>
<evidence type="ECO:0000256" key="2">
    <source>
        <dbReference type="ARBA" id="ARBA00022516"/>
    </source>
</evidence>
<dbReference type="OrthoDB" id="434092at2759"/>
<dbReference type="GO" id="GO:0042761">
    <property type="term" value="P:very long-chain fatty acid biosynthetic process"/>
    <property type="evidence" value="ECO:0007669"/>
    <property type="project" value="TreeGrafter"/>
</dbReference>
<evidence type="ECO:0000256" key="1">
    <source>
        <dbReference type="ARBA" id="ARBA00004141"/>
    </source>
</evidence>
<feature type="transmembrane region" description="Helical" evidence="10">
    <location>
        <begin position="119"/>
        <end position="137"/>
    </location>
</feature>
<dbReference type="GO" id="GO:0019367">
    <property type="term" value="P:fatty acid elongation, saturated fatty acid"/>
    <property type="evidence" value="ECO:0007669"/>
    <property type="project" value="TreeGrafter"/>
</dbReference>
<protein>
    <recommendedName>
        <fullName evidence="10">Elongation of very long chain fatty acids protein</fullName>
        <ecNumber evidence="10">2.3.1.199</ecNumber>
    </recommendedName>
    <alternativeName>
        <fullName evidence="10">Very-long-chain 3-oxoacyl-CoA synthase</fullName>
    </alternativeName>
</protein>
<keyword evidence="2 10" id="KW-0444">Lipid biosynthesis</keyword>
<feature type="transmembrane region" description="Helical" evidence="10">
    <location>
        <begin position="149"/>
        <end position="167"/>
    </location>
</feature>
<keyword evidence="3 10" id="KW-0808">Transferase</keyword>
<dbReference type="InterPro" id="IPR002076">
    <property type="entry name" value="ELO_fam"/>
</dbReference>
<feature type="transmembrane region" description="Helical" evidence="10">
    <location>
        <begin position="237"/>
        <end position="258"/>
    </location>
</feature>
<evidence type="ECO:0000256" key="7">
    <source>
        <dbReference type="ARBA" id="ARBA00023098"/>
    </source>
</evidence>
<comment type="catalytic activity">
    <reaction evidence="10">
        <text>a very-long-chain acyl-CoA + malonyl-CoA + H(+) = a very-long-chain 3-oxoacyl-CoA + CO2 + CoA</text>
        <dbReference type="Rhea" id="RHEA:32727"/>
        <dbReference type="ChEBI" id="CHEBI:15378"/>
        <dbReference type="ChEBI" id="CHEBI:16526"/>
        <dbReference type="ChEBI" id="CHEBI:57287"/>
        <dbReference type="ChEBI" id="CHEBI:57384"/>
        <dbReference type="ChEBI" id="CHEBI:90725"/>
        <dbReference type="ChEBI" id="CHEBI:90736"/>
        <dbReference type="EC" id="2.3.1.199"/>
    </reaction>
</comment>
<evidence type="ECO:0000256" key="5">
    <source>
        <dbReference type="ARBA" id="ARBA00022832"/>
    </source>
</evidence>
<dbReference type="PANTHER" id="PTHR11157:SF21">
    <property type="entry name" value="ELONGATION OF VERY LONG CHAIN FATTY ACIDS PROTEIN"/>
    <property type="match status" value="1"/>
</dbReference>
<keyword evidence="5 10" id="KW-0276">Fatty acid metabolism</keyword>
<evidence type="ECO:0000313" key="11">
    <source>
        <dbReference type="Proteomes" id="UP001652582"/>
    </source>
</evidence>
<dbReference type="Proteomes" id="UP001652582">
    <property type="component" value="Chromosome 7"/>
</dbReference>
<dbReference type="EC" id="2.3.1.199" evidence="10"/>
<keyword evidence="4 10" id="KW-0812">Transmembrane</keyword>
<reference evidence="12" key="1">
    <citation type="submission" date="2025-08" db="UniProtKB">
        <authorList>
            <consortium name="RefSeq"/>
        </authorList>
    </citation>
    <scope>IDENTIFICATION</scope>
</reference>
<accession>A0A6J1N4K4</accession>
<keyword evidence="8 10" id="KW-0472">Membrane</keyword>
<proteinExistence type="inferred from homology"/>
<organism evidence="11 12">
    <name type="scientific">Bicyclus anynana</name>
    <name type="common">Squinting bush brown butterfly</name>
    <dbReference type="NCBI Taxonomy" id="110368"/>
    <lineage>
        <taxon>Eukaryota</taxon>
        <taxon>Metazoa</taxon>
        <taxon>Ecdysozoa</taxon>
        <taxon>Arthropoda</taxon>
        <taxon>Hexapoda</taxon>
        <taxon>Insecta</taxon>
        <taxon>Pterygota</taxon>
        <taxon>Neoptera</taxon>
        <taxon>Endopterygota</taxon>
        <taxon>Lepidoptera</taxon>
        <taxon>Glossata</taxon>
        <taxon>Ditrysia</taxon>
        <taxon>Papilionoidea</taxon>
        <taxon>Nymphalidae</taxon>
        <taxon>Satyrinae</taxon>
        <taxon>Satyrini</taxon>
        <taxon>Mycalesina</taxon>
        <taxon>Bicyclus</taxon>
    </lineage>
</organism>
<dbReference type="GO" id="GO:0030148">
    <property type="term" value="P:sphingolipid biosynthetic process"/>
    <property type="evidence" value="ECO:0007669"/>
    <property type="project" value="TreeGrafter"/>
</dbReference>
<gene>
    <name evidence="12" type="primary">LOC112045758</name>
</gene>
<keyword evidence="6 10" id="KW-1133">Transmembrane helix</keyword>
<evidence type="ECO:0000256" key="8">
    <source>
        <dbReference type="ARBA" id="ARBA00023136"/>
    </source>
</evidence>
<dbReference type="GO" id="GO:0005789">
    <property type="term" value="C:endoplasmic reticulum membrane"/>
    <property type="evidence" value="ECO:0007669"/>
    <property type="project" value="TreeGrafter"/>
</dbReference>
<feature type="transmembrane region" description="Helical" evidence="10">
    <location>
        <begin position="68"/>
        <end position="87"/>
    </location>
</feature>
<keyword evidence="11" id="KW-1185">Reference proteome</keyword>
<dbReference type="GO" id="GO:0034626">
    <property type="term" value="P:fatty acid elongation, polyunsaturated fatty acid"/>
    <property type="evidence" value="ECO:0007669"/>
    <property type="project" value="TreeGrafter"/>
</dbReference>
<name>A0A6J1N4K4_BICAN</name>
<evidence type="ECO:0000256" key="10">
    <source>
        <dbReference type="RuleBase" id="RU361115"/>
    </source>
</evidence>
<dbReference type="AlphaFoldDB" id="A0A6J1N4K4"/>
<dbReference type="GeneID" id="112045758"/>
<keyword evidence="7 10" id="KW-0443">Lipid metabolism</keyword>
<evidence type="ECO:0000256" key="4">
    <source>
        <dbReference type="ARBA" id="ARBA00022692"/>
    </source>
</evidence>
<evidence type="ECO:0000256" key="9">
    <source>
        <dbReference type="ARBA" id="ARBA00023160"/>
    </source>
</evidence>
<feature type="transmembrane region" description="Helical" evidence="10">
    <location>
        <begin position="173"/>
        <end position="195"/>
    </location>
</feature>
<dbReference type="GO" id="GO:0009922">
    <property type="term" value="F:fatty acid elongase activity"/>
    <property type="evidence" value="ECO:0007669"/>
    <property type="project" value="UniProtKB-EC"/>
</dbReference>
<dbReference type="KEGG" id="bany:112045758"/>
<comment type="similarity">
    <text evidence="10">Belongs to the ELO family.</text>
</comment>
<sequence>MAELIRRIISGYNMLFNEMPDPRTKSWPLVAKPYQGLTILFLYLMFVLKWGPKLMKNRKPFNLDKVMIIYNGVQVICCAYIVVTAITKVWDWGQKYTWVCEPVDYSESDYAMLVTRTVYLYYLLKIADLADTIFFVLRKKFNQLSFLHIYHHAGMVAVIWTAITYLPGGHGSFVGVINSFVHSVMYFYYMLTVAFPAIKQYVAFKKLVTQIQIVQFFLCSIHFGAICFVPDCAYPRWTAAVFLPQNIFMLVLFLDFYIKTYIRKPKQSLCSKNTVVEEKEESITLDYDTEKVEASLNNKKEGDLRHLIRSNSKIEKRC</sequence>
<evidence type="ECO:0000256" key="6">
    <source>
        <dbReference type="ARBA" id="ARBA00022989"/>
    </source>
</evidence>
<feature type="transmembrane region" description="Helical" evidence="10">
    <location>
        <begin position="207"/>
        <end position="225"/>
    </location>
</feature>
<feature type="transmembrane region" description="Helical" evidence="10">
    <location>
        <begin position="29"/>
        <end position="48"/>
    </location>
</feature>
<dbReference type="RefSeq" id="XP_023937836.2">
    <property type="nucleotide sequence ID" value="XM_024082068.2"/>
</dbReference>
<keyword evidence="9 10" id="KW-0275">Fatty acid biosynthesis</keyword>
<evidence type="ECO:0000256" key="3">
    <source>
        <dbReference type="ARBA" id="ARBA00022679"/>
    </source>
</evidence>
<dbReference type="PANTHER" id="PTHR11157">
    <property type="entry name" value="FATTY ACID ACYL TRANSFERASE-RELATED"/>
    <property type="match status" value="1"/>
</dbReference>
<comment type="subcellular location">
    <subcellularLocation>
        <location evidence="1">Membrane</location>
        <topology evidence="1">Multi-pass membrane protein</topology>
    </subcellularLocation>
</comment>